<dbReference type="EMBL" id="KV745202">
    <property type="protein sequence ID" value="OCK76525.1"/>
    <property type="molecule type" value="Genomic_DNA"/>
</dbReference>
<dbReference type="PROSITE" id="PS50850">
    <property type="entry name" value="MFS"/>
    <property type="match status" value="1"/>
</dbReference>
<evidence type="ECO:0000256" key="4">
    <source>
        <dbReference type="ARBA" id="ARBA00023136"/>
    </source>
</evidence>
<accession>A0A8E2E374</accession>
<dbReference type="Proteomes" id="UP000250266">
    <property type="component" value="Unassembled WGS sequence"/>
</dbReference>
<evidence type="ECO:0000313" key="8">
    <source>
        <dbReference type="EMBL" id="OCK76525.1"/>
    </source>
</evidence>
<dbReference type="PANTHER" id="PTHR23502">
    <property type="entry name" value="MAJOR FACILITATOR SUPERFAMILY"/>
    <property type="match status" value="1"/>
</dbReference>
<dbReference type="Gene3D" id="1.20.1250.20">
    <property type="entry name" value="MFS general substrate transporter like domains"/>
    <property type="match status" value="1"/>
</dbReference>
<evidence type="ECO:0000256" key="3">
    <source>
        <dbReference type="ARBA" id="ARBA00022989"/>
    </source>
</evidence>
<feature type="transmembrane region" description="Helical" evidence="6">
    <location>
        <begin position="382"/>
        <end position="402"/>
    </location>
</feature>
<dbReference type="GO" id="GO:0042908">
    <property type="term" value="P:xenobiotic transport"/>
    <property type="evidence" value="ECO:0007669"/>
    <property type="project" value="UniProtKB-ARBA"/>
</dbReference>
<dbReference type="GO" id="GO:0140115">
    <property type="term" value="P:export across plasma membrane"/>
    <property type="evidence" value="ECO:0007669"/>
    <property type="project" value="UniProtKB-ARBA"/>
</dbReference>
<feature type="transmembrane region" description="Helical" evidence="6">
    <location>
        <begin position="175"/>
        <end position="202"/>
    </location>
</feature>
<dbReference type="InterPro" id="IPR036259">
    <property type="entry name" value="MFS_trans_sf"/>
</dbReference>
<dbReference type="GO" id="GO:0016020">
    <property type="term" value="C:membrane"/>
    <property type="evidence" value="ECO:0007669"/>
    <property type="project" value="UniProtKB-SubCell"/>
</dbReference>
<evidence type="ECO:0000256" key="5">
    <source>
        <dbReference type="SAM" id="MobiDB-lite"/>
    </source>
</evidence>
<feature type="transmembrane region" description="Helical" evidence="6">
    <location>
        <begin position="448"/>
        <end position="471"/>
    </location>
</feature>
<feature type="transmembrane region" description="Helical" evidence="6">
    <location>
        <begin position="106"/>
        <end position="130"/>
    </location>
</feature>
<evidence type="ECO:0000259" key="7">
    <source>
        <dbReference type="PROSITE" id="PS50850"/>
    </source>
</evidence>
<dbReference type="InterPro" id="IPR011701">
    <property type="entry name" value="MFS"/>
</dbReference>
<sequence length="551" mass="60990">MAPEEDRDESSAKEERSSADFEKRDLEKGGPAIEELEEANGMSLKAEYDDSKNELERPLSRGSSRKHAHRFGQEKYPETDLDKGLVGWDGQDDPENPRNFSAFMRWYLLGLISVVTFISPLASSMFAPGVSFMDAEFHNTSAILSACTVSIFILGYAFGPLFLSPLSEIYGRRPVLDYSNLFFAVWNLGCALCPNLTSLLIMRFLGGIGGSACITIGGGVISDLFLAEQRGLASALYSLGPLFGPVIGPICGGFIAQRAGWRWVFWVLLIVSAIMTIGIIITNRETNHAVLIQRKTERLRKELNRPELQSVYAHQQSAVTPSRRTILRRGVMRPLKLLFTSPIVFLLSLYLSFVFGLLYLLFTTITPVYIQTYGWRPELCGLAYLGIGIGFFLGIVIVARTSDKTAIRLTKANSGIYEPEMRLPTCVFYGMLVPISFFWYGWAVDKHVHWVVPIIALMPYGIGLMGIIIPIQTYLIDAFPKYAASAFAALVVFRCSFGAMLPLAGPAMYDTLGLGWGNSLLGFIALALIPAPALIYRFGGGIRKKYPVKLD</sequence>
<dbReference type="InterPro" id="IPR020846">
    <property type="entry name" value="MFS_dom"/>
</dbReference>
<dbReference type="PANTHER" id="PTHR23502:SF33">
    <property type="entry name" value="MAJOR FACILITATOR SUPERFAMILY (MFS) PROFILE DOMAIN-CONTAINING PROTEIN-RELATED"/>
    <property type="match status" value="1"/>
</dbReference>
<feature type="transmembrane region" description="Helical" evidence="6">
    <location>
        <begin position="239"/>
        <end position="257"/>
    </location>
</feature>
<feature type="transmembrane region" description="Helical" evidence="6">
    <location>
        <begin position="337"/>
        <end position="362"/>
    </location>
</feature>
<keyword evidence="9" id="KW-1185">Reference proteome</keyword>
<evidence type="ECO:0000256" key="1">
    <source>
        <dbReference type="ARBA" id="ARBA00004141"/>
    </source>
</evidence>
<feature type="region of interest" description="Disordered" evidence="5">
    <location>
        <begin position="1"/>
        <end position="73"/>
    </location>
</feature>
<feature type="domain" description="Major facilitator superfamily (MFS) profile" evidence="7">
    <location>
        <begin position="108"/>
        <end position="545"/>
    </location>
</feature>
<feature type="transmembrane region" description="Helical" evidence="6">
    <location>
        <begin position="208"/>
        <end position="227"/>
    </location>
</feature>
<protein>
    <submittedName>
        <fullName evidence="8">MFS general substrate transporter</fullName>
    </submittedName>
</protein>
<keyword evidence="4 6" id="KW-0472">Membrane</keyword>
<dbReference type="InterPro" id="IPR005829">
    <property type="entry name" value="Sugar_transporter_CS"/>
</dbReference>
<evidence type="ECO:0000256" key="2">
    <source>
        <dbReference type="ARBA" id="ARBA00022692"/>
    </source>
</evidence>
<evidence type="ECO:0000256" key="6">
    <source>
        <dbReference type="SAM" id="Phobius"/>
    </source>
</evidence>
<dbReference type="AlphaFoldDB" id="A0A8E2E374"/>
<gene>
    <name evidence="8" type="ORF">K432DRAFT_385381</name>
</gene>
<feature type="transmembrane region" description="Helical" evidence="6">
    <location>
        <begin position="516"/>
        <end position="536"/>
    </location>
</feature>
<dbReference type="FunFam" id="1.20.1250.20:FF:000460">
    <property type="entry name" value="MFS multidrug transporter, putative"/>
    <property type="match status" value="1"/>
</dbReference>
<dbReference type="OrthoDB" id="5296287at2759"/>
<keyword evidence="2 6" id="KW-0812">Transmembrane</keyword>
<proteinExistence type="predicted"/>
<reference evidence="8 9" key="1">
    <citation type="journal article" date="2016" name="Nat. Commun.">
        <title>Ectomycorrhizal ecology is imprinted in the genome of the dominant symbiotic fungus Cenococcum geophilum.</title>
        <authorList>
            <consortium name="DOE Joint Genome Institute"/>
            <person name="Peter M."/>
            <person name="Kohler A."/>
            <person name="Ohm R.A."/>
            <person name="Kuo A."/>
            <person name="Krutzmann J."/>
            <person name="Morin E."/>
            <person name="Arend M."/>
            <person name="Barry K.W."/>
            <person name="Binder M."/>
            <person name="Choi C."/>
            <person name="Clum A."/>
            <person name="Copeland A."/>
            <person name="Grisel N."/>
            <person name="Haridas S."/>
            <person name="Kipfer T."/>
            <person name="LaButti K."/>
            <person name="Lindquist E."/>
            <person name="Lipzen A."/>
            <person name="Maire R."/>
            <person name="Meier B."/>
            <person name="Mihaltcheva S."/>
            <person name="Molinier V."/>
            <person name="Murat C."/>
            <person name="Poggeler S."/>
            <person name="Quandt C.A."/>
            <person name="Sperisen C."/>
            <person name="Tritt A."/>
            <person name="Tisserant E."/>
            <person name="Crous P.W."/>
            <person name="Henrissat B."/>
            <person name="Nehls U."/>
            <person name="Egli S."/>
            <person name="Spatafora J.W."/>
            <person name="Grigoriev I.V."/>
            <person name="Martin F.M."/>
        </authorList>
    </citation>
    <scope>NUCLEOTIDE SEQUENCE [LARGE SCALE GENOMIC DNA]</scope>
    <source>
        <strain evidence="8 9">CBS 459.81</strain>
    </source>
</reference>
<comment type="subcellular location">
    <subcellularLocation>
        <location evidence="1">Membrane</location>
        <topology evidence="1">Multi-pass membrane protein</topology>
    </subcellularLocation>
</comment>
<dbReference type="Pfam" id="PF07690">
    <property type="entry name" value="MFS_1"/>
    <property type="match status" value="1"/>
</dbReference>
<evidence type="ECO:0000313" key="9">
    <source>
        <dbReference type="Proteomes" id="UP000250266"/>
    </source>
</evidence>
<feature type="transmembrane region" description="Helical" evidence="6">
    <location>
        <begin position="423"/>
        <end position="442"/>
    </location>
</feature>
<feature type="transmembrane region" description="Helical" evidence="6">
    <location>
        <begin position="142"/>
        <end position="163"/>
    </location>
</feature>
<feature type="compositionally biased region" description="Basic and acidic residues" evidence="5">
    <location>
        <begin position="9"/>
        <end position="28"/>
    </location>
</feature>
<keyword evidence="3 6" id="KW-1133">Transmembrane helix</keyword>
<organism evidence="8 9">
    <name type="scientific">Lepidopterella palustris CBS 459.81</name>
    <dbReference type="NCBI Taxonomy" id="1314670"/>
    <lineage>
        <taxon>Eukaryota</taxon>
        <taxon>Fungi</taxon>
        <taxon>Dikarya</taxon>
        <taxon>Ascomycota</taxon>
        <taxon>Pezizomycotina</taxon>
        <taxon>Dothideomycetes</taxon>
        <taxon>Pleosporomycetidae</taxon>
        <taxon>Mytilinidiales</taxon>
        <taxon>Argynnaceae</taxon>
        <taxon>Lepidopterella</taxon>
    </lineage>
</organism>
<name>A0A8E2E374_9PEZI</name>
<dbReference type="PROSITE" id="PS00216">
    <property type="entry name" value="SUGAR_TRANSPORT_1"/>
    <property type="match status" value="1"/>
</dbReference>
<dbReference type="CDD" id="cd17323">
    <property type="entry name" value="MFS_Tpo1_MDR_like"/>
    <property type="match status" value="1"/>
</dbReference>
<feature type="transmembrane region" description="Helical" evidence="6">
    <location>
        <begin position="263"/>
        <end position="281"/>
    </location>
</feature>
<dbReference type="SUPFAM" id="SSF103473">
    <property type="entry name" value="MFS general substrate transporter"/>
    <property type="match status" value="1"/>
</dbReference>
<dbReference type="GO" id="GO:0022857">
    <property type="term" value="F:transmembrane transporter activity"/>
    <property type="evidence" value="ECO:0007669"/>
    <property type="project" value="InterPro"/>
</dbReference>
<feature type="compositionally biased region" description="Basic and acidic residues" evidence="5">
    <location>
        <begin position="46"/>
        <end position="59"/>
    </location>
</feature>
<feature type="transmembrane region" description="Helical" evidence="6">
    <location>
        <begin position="483"/>
        <end position="504"/>
    </location>
</feature>